<keyword evidence="3 5" id="KW-1133">Transmembrane helix</keyword>
<dbReference type="InterPro" id="IPR032808">
    <property type="entry name" value="DoxX"/>
</dbReference>
<name>A0A5M9GS08_9SPHI</name>
<dbReference type="GO" id="GO:0016020">
    <property type="term" value="C:membrane"/>
    <property type="evidence" value="ECO:0007669"/>
    <property type="project" value="UniProtKB-SubCell"/>
</dbReference>
<dbReference type="RefSeq" id="WP_141815406.1">
    <property type="nucleotide sequence ID" value="NZ_VFPL01000001.1"/>
</dbReference>
<dbReference type="Proteomes" id="UP000322918">
    <property type="component" value="Unassembled WGS sequence"/>
</dbReference>
<protein>
    <submittedName>
        <fullName evidence="6">DoxX family protein</fullName>
    </submittedName>
</protein>
<dbReference type="InterPro" id="IPR016944">
    <property type="entry name" value="UCP030066"/>
</dbReference>
<proteinExistence type="predicted"/>
<sequence>MNKRNKFIYWMSTIPLALGMFSGGVAQILRVKESVEGILHLGYPVYFMTILGIWKVMGVVAILMPKFALLKEWAYAGFFFAMTGAVISHIIIKDSFAEFIAPLVFVALTVVSWYFRPENKKSFDQIKLVKNEC</sequence>
<comment type="caution">
    <text evidence="6">The sequence shown here is derived from an EMBL/GenBank/DDBJ whole genome shotgun (WGS) entry which is preliminary data.</text>
</comment>
<evidence type="ECO:0000256" key="2">
    <source>
        <dbReference type="ARBA" id="ARBA00022692"/>
    </source>
</evidence>
<accession>A0A5M9GS08</accession>
<evidence type="ECO:0000313" key="7">
    <source>
        <dbReference type="Proteomes" id="UP000322918"/>
    </source>
</evidence>
<evidence type="ECO:0000256" key="4">
    <source>
        <dbReference type="ARBA" id="ARBA00023136"/>
    </source>
</evidence>
<evidence type="ECO:0000256" key="1">
    <source>
        <dbReference type="ARBA" id="ARBA00004141"/>
    </source>
</evidence>
<dbReference type="AlphaFoldDB" id="A0A5M9GS08"/>
<feature type="transmembrane region" description="Helical" evidence="5">
    <location>
        <begin position="7"/>
        <end position="29"/>
    </location>
</feature>
<comment type="subcellular location">
    <subcellularLocation>
        <location evidence="1">Membrane</location>
        <topology evidence="1">Multi-pass membrane protein</topology>
    </subcellularLocation>
</comment>
<feature type="transmembrane region" description="Helical" evidence="5">
    <location>
        <begin position="98"/>
        <end position="115"/>
    </location>
</feature>
<dbReference type="OrthoDB" id="7960583at2"/>
<dbReference type="Pfam" id="PF13564">
    <property type="entry name" value="DoxX_2"/>
    <property type="match status" value="1"/>
</dbReference>
<dbReference type="EMBL" id="VWNE01000039">
    <property type="protein sequence ID" value="KAA8477170.1"/>
    <property type="molecule type" value="Genomic_DNA"/>
</dbReference>
<dbReference type="PIRSF" id="PIRSF030066">
    <property type="entry name" value="UCP030066"/>
    <property type="match status" value="1"/>
</dbReference>
<feature type="transmembrane region" description="Helical" evidence="5">
    <location>
        <begin position="41"/>
        <end position="64"/>
    </location>
</feature>
<evidence type="ECO:0000256" key="5">
    <source>
        <dbReference type="SAM" id="Phobius"/>
    </source>
</evidence>
<evidence type="ECO:0000313" key="6">
    <source>
        <dbReference type="EMBL" id="KAA8477170.1"/>
    </source>
</evidence>
<organism evidence="6 7">
    <name type="scientific">Arcticibacter tournemirensis</name>
    <dbReference type="NCBI Taxonomy" id="699437"/>
    <lineage>
        <taxon>Bacteria</taxon>
        <taxon>Pseudomonadati</taxon>
        <taxon>Bacteroidota</taxon>
        <taxon>Sphingobacteriia</taxon>
        <taxon>Sphingobacteriales</taxon>
        <taxon>Sphingobacteriaceae</taxon>
        <taxon>Arcticibacter</taxon>
    </lineage>
</organism>
<keyword evidence="7" id="KW-1185">Reference proteome</keyword>
<keyword evidence="2 5" id="KW-0812">Transmembrane</keyword>
<reference evidence="6 7" key="1">
    <citation type="submission" date="2019-09" db="EMBL/GenBank/DDBJ databases">
        <title>Pararcticibacter amylolyticus gen. nov., sp. nov., isolated from a rottenly hemp rope, and reclassification of Pedobacter tournemirensis as Pararcticibacter tournemirensis comb. nov.</title>
        <authorList>
            <person name="Cai Y."/>
        </authorList>
    </citation>
    <scope>NUCLEOTIDE SEQUENCE [LARGE SCALE GENOMIC DNA]</scope>
    <source>
        <strain evidence="6 7">TF5-37.2-LB10</strain>
    </source>
</reference>
<keyword evidence="4 5" id="KW-0472">Membrane</keyword>
<evidence type="ECO:0000256" key="3">
    <source>
        <dbReference type="ARBA" id="ARBA00022989"/>
    </source>
</evidence>
<feature type="transmembrane region" description="Helical" evidence="5">
    <location>
        <begin position="73"/>
        <end position="92"/>
    </location>
</feature>
<gene>
    <name evidence="6" type="ORF">F1649_19230</name>
</gene>